<accession>A0A6L2MGX6</accession>
<dbReference type="EMBL" id="BKCJ010006648">
    <property type="protein sequence ID" value="GEU73231.1"/>
    <property type="molecule type" value="Genomic_DNA"/>
</dbReference>
<gene>
    <name evidence="2" type="ORF">Tci_045209</name>
</gene>
<feature type="compositionally biased region" description="Polar residues" evidence="1">
    <location>
        <begin position="447"/>
        <end position="464"/>
    </location>
</feature>
<proteinExistence type="predicted"/>
<evidence type="ECO:0000256" key="1">
    <source>
        <dbReference type="SAM" id="MobiDB-lite"/>
    </source>
</evidence>
<dbReference type="AlphaFoldDB" id="A0A6L2MGX6"/>
<evidence type="ECO:0000313" key="2">
    <source>
        <dbReference type="EMBL" id="GEU73231.1"/>
    </source>
</evidence>
<comment type="caution">
    <text evidence="2">The sequence shown here is derived from an EMBL/GenBank/DDBJ whole genome shotgun (WGS) entry which is preliminary data.</text>
</comment>
<organism evidence="2">
    <name type="scientific">Tanacetum cinerariifolium</name>
    <name type="common">Dalmatian daisy</name>
    <name type="synonym">Chrysanthemum cinerariifolium</name>
    <dbReference type="NCBI Taxonomy" id="118510"/>
    <lineage>
        <taxon>Eukaryota</taxon>
        <taxon>Viridiplantae</taxon>
        <taxon>Streptophyta</taxon>
        <taxon>Embryophyta</taxon>
        <taxon>Tracheophyta</taxon>
        <taxon>Spermatophyta</taxon>
        <taxon>Magnoliopsida</taxon>
        <taxon>eudicotyledons</taxon>
        <taxon>Gunneridae</taxon>
        <taxon>Pentapetalae</taxon>
        <taxon>asterids</taxon>
        <taxon>campanulids</taxon>
        <taxon>Asterales</taxon>
        <taxon>Asteraceae</taxon>
        <taxon>Asteroideae</taxon>
        <taxon>Anthemideae</taxon>
        <taxon>Anthemidinae</taxon>
        <taxon>Tanacetum</taxon>
    </lineage>
</organism>
<name>A0A6L2MGX6_TANCI</name>
<reference evidence="2" key="1">
    <citation type="journal article" date="2019" name="Sci. Rep.">
        <title>Draft genome of Tanacetum cinerariifolium, the natural source of mosquito coil.</title>
        <authorList>
            <person name="Yamashiro T."/>
            <person name="Shiraishi A."/>
            <person name="Satake H."/>
            <person name="Nakayama K."/>
        </authorList>
    </citation>
    <scope>NUCLEOTIDE SEQUENCE</scope>
</reference>
<sequence>MIKDYYCWLKTYCCWYKLKLLDDAADSALTLSSQTKFSLSGFGFYSRLLTYYISLRDKDLQESKDPQMVVSAAKLSILNPNEFDFWKMRIERYFLMTDYSLWEVILNGDSPITIRVIDGVIQPVASTTAEQRLARKNELKARVSAVTSVSTASTKAHDSALPNVDNLNSDDLEEIDLKWQMATVTIRARRFLQKIRRNLEANSTTSIGFDMSKVEFSNCHMRGYFARQCRSPKDTRNKEAQRRNVPVKASTSNALVLQCDGVEFSNCHMRGYFARQCRSPKDTRNKEAQRRNVPVKASTSNALVSQCYDNQVFNSTVFDCDDLLSSESDVSMPTSPVYDSSESDVSMPTSLVYDRDCDYYEKKNVQKLVRNHAIRGKHQHYARMTHPHTHRHVVPIVVLTRSRLVLLNAARPVNTVVPPTKVQHQRLTKHGVNKAHSPIRRPINLRPSPQASNFHQKVTTAKAP</sequence>
<feature type="region of interest" description="Disordered" evidence="1">
    <location>
        <begin position="439"/>
        <end position="464"/>
    </location>
</feature>
<protein>
    <submittedName>
        <fullName evidence="2">Uncharacterized protein</fullName>
    </submittedName>
</protein>